<accession>A0ABS0CSB3</accession>
<sequence>MKIISKPVTYEPPPEPDSSRFTRIRFVVAGFELIDITIESGVRPALSARTVSATDEDDQ</sequence>
<gene>
    <name evidence="1" type="ORF">IU459_18480</name>
</gene>
<name>A0ABS0CSB3_9NOCA</name>
<dbReference type="RefSeq" id="WP_195130792.1">
    <property type="nucleotide sequence ID" value="NZ_JADLQX010000013.1"/>
</dbReference>
<dbReference type="EMBL" id="JADLQX010000013">
    <property type="protein sequence ID" value="MBF6299513.1"/>
    <property type="molecule type" value="Genomic_DNA"/>
</dbReference>
<reference evidence="1 2" key="1">
    <citation type="submission" date="2020-10" db="EMBL/GenBank/DDBJ databases">
        <title>Identification of Nocardia species via Next-generation sequencing and recognition of intraspecies genetic diversity.</title>
        <authorList>
            <person name="Li P."/>
            <person name="Li P."/>
            <person name="Lu B."/>
        </authorList>
    </citation>
    <scope>NUCLEOTIDE SEQUENCE [LARGE SCALE GENOMIC DNA]</scope>
    <source>
        <strain evidence="1 2">BJ06-0157</strain>
    </source>
</reference>
<organism evidence="1 2">
    <name type="scientific">Nocardia amamiensis</name>
    <dbReference type="NCBI Taxonomy" id="404578"/>
    <lineage>
        <taxon>Bacteria</taxon>
        <taxon>Bacillati</taxon>
        <taxon>Actinomycetota</taxon>
        <taxon>Actinomycetes</taxon>
        <taxon>Mycobacteriales</taxon>
        <taxon>Nocardiaceae</taxon>
        <taxon>Nocardia</taxon>
    </lineage>
</organism>
<keyword evidence="2" id="KW-1185">Reference proteome</keyword>
<comment type="caution">
    <text evidence="1">The sequence shown here is derived from an EMBL/GenBank/DDBJ whole genome shotgun (WGS) entry which is preliminary data.</text>
</comment>
<proteinExistence type="predicted"/>
<evidence type="ECO:0000313" key="1">
    <source>
        <dbReference type="EMBL" id="MBF6299513.1"/>
    </source>
</evidence>
<evidence type="ECO:0000313" key="2">
    <source>
        <dbReference type="Proteomes" id="UP000702209"/>
    </source>
</evidence>
<protein>
    <submittedName>
        <fullName evidence="1">Uncharacterized protein</fullName>
    </submittedName>
</protein>
<dbReference type="Proteomes" id="UP000702209">
    <property type="component" value="Unassembled WGS sequence"/>
</dbReference>